<dbReference type="eggNOG" id="COG1262">
    <property type="taxonomic scope" value="Bacteria"/>
</dbReference>
<dbReference type="InterPro" id="IPR005532">
    <property type="entry name" value="SUMF_dom"/>
</dbReference>
<dbReference type="STRING" id="203124.Tery_2831"/>
<keyword evidence="3" id="KW-0418">Kinase</keyword>
<dbReference type="InterPro" id="IPR000719">
    <property type="entry name" value="Prot_kinase_dom"/>
</dbReference>
<dbReference type="InterPro" id="IPR011009">
    <property type="entry name" value="Kinase-like_dom_sf"/>
</dbReference>
<accession>Q110R9</accession>
<dbReference type="Pfam" id="PF03781">
    <property type="entry name" value="FGE-sulfatase"/>
    <property type="match status" value="1"/>
</dbReference>
<dbReference type="Gene3D" id="1.10.510.10">
    <property type="entry name" value="Transferase(Phosphotransferase) domain 1"/>
    <property type="match status" value="1"/>
</dbReference>
<dbReference type="InterPro" id="IPR016187">
    <property type="entry name" value="CTDL_fold"/>
</dbReference>
<dbReference type="GO" id="GO:0005524">
    <property type="term" value="F:ATP binding"/>
    <property type="evidence" value="ECO:0007669"/>
    <property type="project" value="InterPro"/>
</dbReference>
<evidence type="ECO:0000259" key="2">
    <source>
        <dbReference type="PROSITE" id="PS50011"/>
    </source>
</evidence>
<dbReference type="GO" id="GO:0120147">
    <property type="term" value="F:formylglycine-generating oxidase activity"/>
    <property type="evidence" value="ECO:0007669"/>
    <property type="project" value="TreeGrafter"/>
</dbReference>
<dbReference type="PANTHER" id="PTHR23150">
    <property type="entry name" value="SULFATASE MODIFYING FACTOR 1, 2"/>
    <property type="match status" value="1"/>
</dbReference>
<proteinExistence type="predicted"/>
<dbReference type="SUPFAM" id="SSF56436">
    <property type="entry name" value="C-type lectin-like"/>
    <property type="match status" value="1"/>
</dbReference>
<evidence type="ECO:0000256" key="1">
    <source>
        <dbReference type="SAM" id="MobiDB-lite"/>
    </source>
</evidence>
<dbReference type="SMART" id="SM00220">
    <property type="entry name" value="S_TKc"/>
    <property type="match status" value="1"/>
</dbReference>
<protein>
    <submittedName>
        <fullName evidence="3">Serine/threonine protein kinase</fullName>
    </submittedName>
</protein>
<dbReference type="CDD" id="cd14014">
    <property type="entry name" value="STKc_PknB_like"/>
    <property type="match status" value="1"/>
</dbReference>
<dbReference type="eggNOG" id="COG0515">
    <property type="taxonomic scope" value="Bacteria"/>
</dbReference>
<dbReference type="PANTHER" id="PTHR23150:SF19">
    <property type="entry name" value="FORMYLGLYCINE-GENERATING ENZYME"/>
    <property type="match status" value="1"/>
</dbReference>
<organism evidence="3">
    <name type="scientific">Trichodesmium erythraeum (strain IMS101)</name>
    <dbReference type="NCBI Taxonomy" id="203124"/>
    <lineage>
        <taxon>Bacteria</taxon>
        <taxon>Bacillati</taxon>
        <taxon>Cyanobacteriota</taxon>
        <taxon>Cyanophyceae</taxon>
        <taxon>Oscillatoriophycideae</taxon>
        <taxon>Oscillatoriales</taxon>
        <taxon>Microcoleaceae</taxon>
        <taxon>Trichodesmium</taxon>
    </lineage>
</organism>
<dbReference type="InterPro" id="IPR051043">
    <property type="entry name" value="Sulfatase_Mod_Factor_Kinase"/>
</dbReference>
<gene>
    <name evidence="3" type="ordered locus">Tery_2831</name>
</gene>
<dbReference type="PROSITE" id="PS50011">
    <property type="entry name" value="PROTEIN_KINASE_DOM"/>
    <property type="match status" value="1"/>
</dbReference>
<keyword evidence="3" id="KW-0808">Transferase</keyword>
<dbReference type="Pfam" id="PF00069">
    <property type="entry name" value="Pkinase"/>
    <property type="match status" value="1"/>
</dbReference>
<evidence type="ECO:0000313" key="3">
    <source>
        <dbReference type="EMBL" id="ABG52005.1"/>
    </source>
</evidence>
<dbReference type="KEGG" id="ter:Tery_2831"/>
<dbReference type="GO" id="GO:0004674">
    <property type="term" value="F:protein serine/threonine kinase activity"/>
    <property type="evidence" value="ECO:0007669"/>
    <property type="project" value="UniProtKB-KW"/>
</dbReference>
<dbReference type="InterPro" id="IPR042095">
    <property type="entry name" value="SUMF_sf"/>
</dbReference>
<keyword evidence="3" id="KW-0723">Serine/threonine-protein kinase</keyword>
<dbReference type="RefSeq" id="WP_011612366.1">
    <property type="nucleotide sequence ID" value="NC_008312.1"/>
</dbReference>
<reference evidence="3" key="1">
    <citation type="submission" date="2006-06" db="EMBL/GenBank/DDBJ databases">
        <title>Complete sequence of Trichodesmium erythraeum IMS101.</title>
        <authorList>
            <consortium name="US DOE Joint Genome Institute"/>
            <person name="Copeland A."/>
            <person name="Lucas S."/>
            <person name="Lapidus A."/>
            <person name="Barry K."/>
            <person name="Detter J.C."/>
            <person name="Glavina del Rio T."/>
            <person name="Hammon N."/>
            <person name="Israni S."/>
            <person name="Dalin E."/>
            <person name="Tice H."/>
            <person name="Pitluck S."/>
            <person name="Kiss H."/>
            <person name="Munk A.C."/>
            <person name="Brettin T."/>
            <person name="Bruce D."/>
            <person name="Han C."/>
            <person name="Tapia R."/>
            <person name="Gilna P."/>
            <person name="Schmutz J."/>
            <person name="Larimer F."/>
            <person name="Land M."/>
            <person name="Hauser L."/>
            <person name="Kyrpides N."/>
            <person name="Kim E."/>
            <person name="Richardson P."/>
        </authorList>
    </citation>
    <scope>NUCLEOTIDE SEQUENCE [LARGE SCALE GENOMIC DNA]</scope>
    <source>
        <strain evidence="3">IMS101</strain>
    </source>
</reference>
<name>Q110R9_TRIEI</name>
<feature type="region of interest" description="Disordered" evidence="1">
    <location>
        <begin position="278"/>
        <end position="302"/>
    </location>
</feature>
<dbReference type="EMBL" id="CP000393">
    <property type="protein sequence ID" value="ABG52005.1"/>
    <property type="molecule type" value="Genomic_DNA"/>
</dbReference>
<dbReference type="AlphaFoldDB" id="Q110R9"/>
<dbReference type="HOGENOM" id="CLU_012431_6_1_3"/>
<dbReference type="Gene3D" id="3.90.1580.10">
    <property type="entry name" value="paralog of FGE (formylglycine-generating enzyme)"/>
    <property type="match status" value="1"/>
</dbReference>
<dbReference type="OrthoDB" id="569031at2"/>
<dbReference type="SUPFAM" id="SSF56112">
    <property type="entry name" value="Protein kinase-like (PK-like)"/>
    <property type="match status" value="1"/>
</dbReference>
<sequence>MQSGKVLRNHYKIIKSINNGGFGDTYLAQDIDLPGYPKCVVKHLKPKNLDPRVLNVARKLFEREADTLYKLGNDSDQIPKLLAHFQEQREFYLVQEHIEGQDISREMTPGKKLSESDTIALLKGILEALTVAHQNNVIHRDIKPQNLMRRRSDNKIVLIDFGAVKEIDVLSTDQNGQTILTVAVGTPGYMPSEQSNGKPKLSSDIYAVGMVGIRALTGKKPQSLLTDPKTGNVIWRNEAQVSNHLANILDKMVHEYFPQRYENAMEVLDVLLGAKGKINPPKPKQRPTAKTTVNVNPSQPLPNNTITQLRDPAESKLMGRFCNQKPPKTLTQKFTTVTVNRQKPPKNSIQTFTTVTVNRRGEIISRTQGQAEVITENLGNGVSLEMVKIPGGSFLMGSPKTEAGRYDDEGPQHYVNVPEFFMGKYVVTQIQWRAVMGNNPSCFQGASLPVERVSWDEAKKFCQKLSQITGKKYSLPSESQWEYACKAETTTPFYFGETITSELVNYYGNFTYADAPKGTYRKKTTNVGIFPPNAFGLYDMHGNVWEWCADEWHNNYYGAPTDGSVWLNGNENLSPQRGGSLVNYPDLCRSSFRLYFNSRGERSSTTGFRVICDIGRTL</sequence>
<feature type="compositionally biased region" description="Polar residues" evidence="1">
    <location>
        <begin position="288"/>
        <end position="302"/>
    </location>
</feature>
<feature type="domain" description="Protein kinase" evidence="2">
    <location>
        <begin position="11"/>
        <end position="302"/>
    </location>
</feature>